<dbReference type="AlphaFoldDB" id="A0A820HJ10"/>
<organism evidence="2 3">
    <name type="scientific">Adineta steineri</name>
    <dbReference type="NCBI Taxonomy" id="433720"/>
    <lineage>
        <taxon>Eukaryota</taxon>
        <taxon>Metazoa</taxon>
        <taxon>Spiralia</taxon>
        <taxon>Gnathifera</taxon>
        <taxon>Rotifera</taxon>
        <taxon>Eurotatoria</taxon>
        <taxon>Bdelloidea</taxon>
        <taxon>Adinetida</taxon>
        <taxon>Adinetidae</taxon>
        <taxon>Adineta</taxon>
    </lineage>
</organism>
<comment type="caution">
    <text evidence="2">The sequence shown here is derived from an EMBL/GenBank/DDBJ whole genome shotgun (WGS) entry which is preliminary data.</text>
</comment>
<accession>A0A820HJ10</accession>
<evidence type="ECO:0000256" key="1">
    <source>
        <dbReference type="SAM" id="Coils"/>
    </source>
</evidence>
<name>A0A820HJ10_9BILA</name>
<proteinExistence type="predicted"/>
<evidence type="ECO:0000313" key="2">
    <source>
        <dbReference type="EMBL" id="CAF4293752.1"/>
    </source>
</evidence>
<dbReference type="Proteomes" id="UP000663881">
    <property type="component" value="Unassembled WGS sequence"/>
</dbReference>
<dbReference type="EMBL" id="CAJOAY010015797">
    <property type="protein sequence ID" value="CAF4293752.1"/>
    <property type="molecule type" value="Genomic_DNA"/>
</dbReference>
<gene>
    <name evidence="2" type="ORF">OKA104_LOCUS45840</name>
</gene>
<feature type="non-terminal residue" evidence="2">
    <location>
        <position position="1"/>
    </location>
</feature>
<sequence length="39" mass="4524">MDKSQFLNSLKDSAGNIERVEELEKELQNENNNETAEQK</sequence>
<keyword evidence="1" id="KW-0175">Coiled coil</keyword>
<reference evidence="2" key="1">
    <citation type="submission" date="2021-02" db="EMBL/GenBank/DDBJ databases">
        <authorList>
            <person name="Nowell W R."/>
        </authorList>
    </citation>
    <scope>NUCLEOTIDE SEQUENCE</scope>
</reference>
<protein>
    <submittedName>
        <fullName evidence="2">Uncharacterized protein</fullName>
    </submittedName>
</protein>
<feature type="coiled-coil region" evidence="1">
    <location>
        <begin position="10"/>
        <end position="37"/>
    </location>
</feature>
<evidence type="ECO:0000313" key="3">
    <source>
        <dbReference type="Proteomes" id="UP000663881"/>
    </source>
</evidence>